<keyword evidence="5 10" id="KW-0812">Transmembrane</keyword>
<comment type="subcellular location">
    <subcellularLocation>
        <location evidence="1">Cell membrane</location>
        <topology evidence="1">Multi-pass membrane protein</topology>
    </subcellularLocation>
</comment>
<dbReference type="VEuPathDB" id="FungiDB:M747DRAFT_59860"/>
<keyword evidence="4" id="KW-1003">Cell membrane</keyword>
<feature type="transmembrane region" description="Helical" evidence="10">
    <location>
        <begin position="53"/>
        <end position="74"/>
    </location>
</feature>
<comment type="similarity">
    <text evidence="2">Belongs to the tellurite-resistance/dicarboxylate transporter (TDT) family.</text>
</comment>
<evidence type="ECO:0000256" key="4">
    <source>
        <dbReference type="ARBA" id="ARBA00022475"/>
    </source>
</evidence>
<dbReference type="VEuPathDB" id="FungiDB:An03g01650"/>
<evidence type="ECO:0000256" key="6">
    <source>
        <dbReference type="ARBA" id="ARBA00022989"/>
    </source>
</evidence>
<evidence type="ECO:0000256" key="7">
    <source>
        <dbReference type="ARBA" id="ARBA00023136"/>
    </source>
</evidence>
<feature type="transmembrane region" description="Helical" evidence="10">
    <location>
        <begin position="129"/>
        <end position="151"/>
    </location>
</feature>
<dbReference type="AlphaFoldDB" id="A0A117DVZ1"/>
<dbReference type="GO" id="GO:0005886">
    <property type="term" value="C:plasma membrane"/>
    <property type="evidence" value="ECO:0007669"/>
    <property type="project" value="UniProtKB-SubCell"/>
</dbReference>
<keyword evidence="3" id="KW-0813">Transport</keyword>
<dbReference type="PaxDb" id="5061-CADANGAP00003111"/>
<accession>A0A117DVZ1</accession>
<dbReference type="OrthoDB" id="1099at2759"/>
<feature type="transmembrane region" description="Helical" evidence="10">
    <location>
        <begin position="198"/>
        <end position="219"/>
    </location>
</feature>
<feature type="transmembrane region" description="Helical" evidence="10">
    <location>
        <begin position="353"/>
        <end position="372"/>
    </location>
</feature>
<feature type="transmembrane region" description="Helical" evidence="10">
    <location>
        <begin position="158"/>
        <end position="178"/>
    </location>
</feature>
<dbReference type="EMBL" id="BCMY01000002">
    <property type="protein sequence ID" value="GAQ35677.1"/>
    <property type="molecule type" value="Genomic_DNA"/>
</dbReference>
<dbReference type="VEuPathDB" id="FungiDB:ATCC64974_83610"/>
<evidence type="ECO:0000256" key="1">
    <source>
        <dbReference type="ARBA" id="ARBA00004651"/>
    </source>
</evidence>
<dbReference type="OMA" id="VFPWGVY"/>
<name>A0A117DVZ1_ASPNG</name>
<dbReference type="PANTHER" id="PTHR31686:SF3">
    <property type="entry name" value="ACID TRANSPORT PROTEIN, PUTATIVE (AFU_ORTHOLOGUE AFUA_4G09410)-RELATED"/>
    <property type="match status" value="1"/>
</dbReference>
<dbReference type="Proteomes" id="UP000068243">
    <property type="component" value="Unassembled WGS sequence"/>
</dbReference>
<comment type="caution">
    <text evidence="11">The sequence shown here is derived from an EMBL/GenBank/DDBJ whole genome shotgun (WGS) entry which is preliminary data.</text>
</comment>
<dbReference type="FunFam" id="1.50.10.150:FF:000004">
    <property type="entry name" value="Malic acid transporter"/>
    <property type="match status" value="1"/>
</dbReference>
<dbReference type="Gene3D" id="1.50.10.150">
    <property type="entry name" value="Voltage-dependent anion channel"/>
    <property type="match status" value="1"/>
</dbReference>
<evidence type="ECO:0000256" key="3">
    <source>
        <dbReference type="ARBA" id="ARBA00022448"/>
    </source>
</evidence>
<dbReference type="InterPro" id="IPR038665">
    <property type="entry name" value="Voltage-dep_anion_channel_sf"/>
</dbReference>
<dbReference type="Pfam" id="PF03595">
    <property type="entry name" value="SLAC1"/>
    <property type="match status" value="1"/>
</dbReference>
<evidence type="ECO:0000256" key="2">
    <source>
        <dbReference type="ARBA" id="ARBA00008566"/>
    </source>
</evidence>
<dbReference type="CDD" id="cd09299">
    <property type="entry name" value="TDT"/>
    <property type="match status" value="1"/>
</dbReference>
<proteinExistence type="inferred from homology"/>
<evidence type="ECO:0000313" key="11">
    <source>
        <dbReference type="EMBL" id="GAQ35677.1"/>
    </source>
</evidence>
<protein>
    <recommendedName>
        <fullName evidence="9">Sulfite efflux pump SSU1</fullName>
    </recommendedName>
</protein>
<dbReference type="GO" id="GO:0000319">
    <property type="term" value="F:sulfite transmembrane transporter activity"/>
    <property type="evidence" value="ECO:0007669"/>
    <property type="project" value="TreeGrafter"/>
</dbReference>
<evidence type="ECO:0000256" key="9">
    <source>
        <dbReference type="ARBA" id="ARBA00072906"/>
    </source>
</evidence>
<evidence type="ECO:0000256" key="10">
    <source>
        <dbReference type="SAM" id="Phobius"/>
    </source>
</evidence>
<reference evidence="12" key="1">
    <citation type="journal article" date="2016" name="Genome Announc.">
        <title>Draft genome sequence of Aspergillus niger strain An76.</title>
        <authorList>
            <person name="Gong W."/>
            <person name="Cheng Z."/>
            <person name="Zhang H."/>
            <person name="Liu L."/>
            <person name="Gao P."/>
            <person name="Wang L."/>
        </authorList>
    </citation>
    <scope>NUCLEOTIDE SEQUENCE [LARGE SCALE GENOMIC DNA]</scope>
    <source>
        <strain evidence="12">An76</strain>
    </source>
</reference>
<dbReference type="InterPro" id="IPR051629">
    <property type="entry name" value="Sulfite_efflux_TDT"/>
</dbReference>
<dbReference type="InterPro" id="IPR004695">
    <property type="entry name" value="SLAC1/Mae1/Ssu1/TehA"/>
</dbReference>
<feature type="transmembrane region" description="Helical" evidence="10">
    <location>
        <begin position="321"/>
        <end position="341"/>
    </location>
</feature>
<feature type="transmembrane region" description="Helical" evidence="10">
    <location>
        <begin position="291"/>
        <end position="309"/>
    </location>
</feature>
<feature type="transmembrane region" description="Helical" evidence="10">
    <location>
        <begin position="239"/>
        <end position="257"/>
    </location>
</feature>
<sequence>MPDHEAHDTPVPTSPICIAIWNFSSQWFLIPQGTGVIAIILHQLDYQFHGLRIISVIVWVYTIALLALCVSVYLARIFMYPRHVARALRASMVEVSCLTSVSITFTTIIQMIALAVAQQWGAGWPMASYVLWWINTAMALTAVMGIPYIFVKLQAPGIKAVVPSVLLPLICALTSAAGGGVVCEYSGIGARLQVPTIIVAYLEVGVGIPLAMSFADVFIARLFEREFMPMEQVYQDMILCGPFGQGSFALLILGQVVRSGAFAEYNRGSFLTGEAAIPIGYASQLAGLLSWGYGTFWWGYAIISILHTAIKQPGGWRRIQYSLSAWSLVFPWGVYTNAAVQLGKVMDSPAFKVWSTALTLMLLIIWIVNHIFTIKGLITGQILSLQHGWRAGHYQAGEVDKQV</sequence>
<organism evidence="11 12">
    <name type="scientific">Aspergillus niger</name>
    <dbReference type="NCBI Taxonomy" id="5061"/>
    <lineage>
        <taxon>Eukaryota</taxon>
        <taxon>Fungi</taxon>
        <taxon>Dikarya</taxon>
        <taxon>Ascomycota</taxon>
        <taxon>Pezizomycotina</taxon>
        <taxon>Eurotiomycetes</taxon>
        <taxon>Eurotiomycetidae</taxon>
        <taxon>Eurotiales</taxon>
        <taxon>Aspergillaceae</taxon>
        <taxon>Aspergillus</taxon>
        <taxon>Aspergillus subgen. Circumdati</taxon>
    </lineage>
</organism>
<gene>
    <name evidence="11" type="ORF">ABL_01266</name>
</gene>
<keyword evidence="6 10" id="KW-1133">Transmembrane helix</keyword>
<dbReference type="VEuPathDB" id="FungiDB:ASPNIDRAFT2_1219736"/>
<dbReference type="PANTHER" id="PTHR31686">
    <property type="match status" value="1"/>
</dbReference>
<evidence type="ECO:0000313" key="12">
    <source>
        <dbReference type="Proteomes" id="UP000068243"/>
    </source>
</evidence>
<evidence type="ECO:0000256" key="5">
    <source>
        <dbReference type="ARBA" id="ARBA00022692"/>
    </source>
</evidence>
<keyword evidence="7 10" id="KW-0472">Membrane</keyword>
<comment type="function">
    <text evidence="8">Sulphite efflux pump required for the secretion of sulphite as a reducing agent. In the presence of sulphite, cystine in keratin is directly cleaved to cysteine and S-sulphocysteine, and thereby, reduced proteins become accessible to hydrolysis by a variety of secreted endo- and exoproteases. Excretion of sulphite mediated by an efflux pump also represents a detoxification pathway for dermatophytes during infection of the epidermal stratum corneum, hair and nails, which are rich in cysteine.</text>
</comment>
<evidence type="ECO:0000256" key="8">
    <source>
        <dbReference type="ARBA" id="ARBA00056100"/>
    </source>
</evidence>
<feature type="transmembrane region" description="Helical" evidence="10">
    <location>
        <begin position="95"/>
        <end position="117"/>
    </location>
</feature>